<dbReference type="SUPFAM" id="SSF160214">
    <property type="entry name" value="FlaG-like"/>
    <property type="match status" value="1"/>
</dbReference>
<protein>
    <submittedName>
        <fullName evidence="2">Flagellar protein FlaG</fullName>
    </submittedName>
</protein>
<evidence type="ECO:0000256" key="1">
    <source>
        <dbReference type="SAM" id="MobiDB-lite"/>
    </source>
</evidence>
<accession>A0A8G2C0C8</accession>
<keyword evidence="2" id="KW-0969">Cilium</keyword>
<organism evidence="2 3">
    <name type="scientific">Desulfomicrobium norvegicum (strain DSM 1741 / NCIMB 8310)</name>
    <name type="common">Desulfovibrio baculatus (strain Norway 4)</name>
    <name type="synonym">Desulfovibrio desulfuricans (strain Norway 4)</name>
    <dbReference type="NCBI Taxonomy" id="52561"/>
    <lineage>
        <taxon>Bacteria</taxon>
        <taxon>Pseudomonadati</taxon>
        <taxon>Thermodesulfobacteriota</taxon>
        <taxon>Desulfovibrionia</taxon>
        <taxon>Desulfovibrionales</taxon>
        <taxon>Desulfomicrobiaceae</taxon>
        <taxon>Desulfomicrobium</taxon>
    </lineage>
</organism>
<dbReference type="EMBL" id="FOTO01000001">
    <property type="protein sequence ID" value="SFL32907.1"/>
    <property type="molecule type" value="Genomic_DNA"/>
</dbReference>
<dbReference type="OrthoDB" id="5461074at2"/>
<dbReference type="RefSeq" id="WP_143077822.1">
    <property type="nucleotide sequence ID" value="NZ_FOTO01000001.1"/>
</dbReference>
<keyword evidence="2" id="KW-0282">Flagellum</keyword>
<name>A0A8G2C0C8_DESNO</name>
<dbReference type="PANTHER" id="PTHR37166:SF1">
    <property type="entry name" value="PROTEIN FLAG"/>
    <property type="match status" value="1"/>
</dbReference>
<evidence type="ECO:0000313" key="2">
    <source>
        <dbReference type="EMBL" id="SFL32907.1"/>
    </source>
</evidence>
<keyword evidence="3" id="KW-1185">Reference proteome</keyword>
<dbReference type="InterPro" id="IPR035924">
    <property type="entry name" value="FlaG-like_sf"/>
</dbReference>
<sequence>MKITSLSYEPQELLAPVEQTNQLKSDFEDAERAASGGLQGRQSGATPDESEEISAQKLQNLTEAVDSYMSSLGVNLKFHIDERTDTVQVEVRDPETQKLIRKIPADEMLDLAVSIEKMVGLFLDKAL</sequence>
<gene>
    <name evidence="2" type="ORF">SAMN05421830_101623</name>
</gene>
<comment type="caution">
    <text evidence="2">The sequence shown here is derived from an EMBL/GenBank/DDBJ whole genome shotgun (WGS) entry which is preliminary data.</text>
</comment>
<proteinExistence type="predicted"/>
<evidence type="ECO:0000313" key="3">
    <source>
        <dbReference type="Proteomes" id="UP000199581"/>
    </source>
</evidence>
<dbReference type="Gene3D" id="3.30.160.170">
    <property type="entry name" value="FlaG-like"/>
    <property type="match status" value="1"/>
</dbReference>
<reference evidence="2 3" key="1">
    <citation type="submission" date="2016-10" db="EMBL/GenBank/DDBJ databases">
        <authorList>
            <person name="Varghese N."/>
            <person name="Submissions S."/>
        </authorList>
    </citation>
    <scope>NUCLEOTIDE SEQUENCE [LARGE SCALE GENOMIC DNA]</scope>
    <source>
        <strain evidence="2 3">DSM 1741</strain>
    </source>
</reference>
<keyword evidence="2" id="KW-0966">Cell projection</keyword>
<dbReference type="PANTHER" id="PTHR37166">
    <property type="entry name" value="PROTEIN FLAG"/>
    <property type="match status" value="1"/>
</dbReference>
<feature type="region of interest" description="Disordered" evidence="1">
    <location>
        <begin position="1"/>
        <end position="53"/>
    </location>
</feature>
<dbReference type="Pfam" id="PF03646">
    <property type="entry name" value="FlaG"/>
    <property type="match status" value="1"/>
</dbReference>
<dbReference type="Proteomes" id="UP000199581">
    <property type="component" value="Unassembled WGS sequence"/>
</dbReference>
<dbReference type="AlphaFoldDB" id="A0A8G2C0C8"/>
<dbReference type="InterPro" id="IPR005186">
    <property type="entry name" value="FlaG"/>
</dbReference>